<evidence type="ECO:0000313" key="7">
    <source>
        <dbReference type="Proteomes" id="UP001381693"/>
    </source>
</evidence>
<dbReference type="InterPro" id="IPR017907">
    <property type="entry name" value="Znf_RING_CS"/>
</dbReference>
<dbReference type="Proteomes" id="UP001381693">
    <property type="component" value="Unassembled WGS sequence"/>
</dbReference>
<evidence type="ECO:0000256" key="3">
    <source>
        <dbReference type="ARBA" id="ARBA00022833"/>
    </source>
</evidence>
<keyword evidence="3" id="KW-0862">Zinc</keyword>
<proteinExistence type="predicted"/>
<dbReference type="Pfam" id="PF22586">
    <property type="entry name" value="ANCHR-like_BBOX"/>
    <property type="match status" value="1"/>
</dbReference>
<organism evidence="6 7">
    <name type="scientific">Halocaridina rubra</name>
    <name type="common">Hawaiian red shrimp</name>
    <dbReference type="NCBI Taxonomy" id="373956"/>
    <lineage>
        <taxon>Eukaryota</taxon>
        <taxon>Metazoa</taxon>
        <taxon>Ecdysozoa</taxon>
        <taxon>Arthropoda</taxon>
        <taxon>Crustacea</taxon>
        <taxon>Multicrustacea</taxon>
        <taxon>Malacostraca</taxon>
        <taxon>Eumalacostraca</taxon>
        <taxon>Eucarida</taxon>
        <taxon>Decapoda</taxon>
        <taxon>Pleocyemata</taxon>
        <taxon>Caridea</taxon>
        <taxon>Atyoidea</taxon>
        <taxon>Atyidae</taxon>
        <taxon>Halocaridina</taxon>
    </lineage>
</organism>
<sequence>MSSLFPSETVPVLYRDVKCSKCSQHYKNVGLRTSDRLQSTHSSLSPLLLSCGHAVCERCVGRSRVHICTRCDEKTKFQIGTRKSKHLYLVGLLEDTQSYLREAKHQCKNKTRSEAVGASSIWPLLKGICQECSISKATVQCRNCAIEVCLSCFQKIHSYRSLKKHKPEPLNVPDAVLSCLLPECIRHPQNTATMQCLTCTTAANKEKYFCTGCDVNEEHQGHEIADMNSLMKQHLPELHDTMDKIRDAVVDLRNRVKYSATTQPIRIYMGVWN</sequence>
<dbReference type="PROSITE" id="PS50119">
    <property type="entry name" value="ZF_BBOX"/>
    <property type="match status" value="1"/>
</dbReference>
<dbReference type="GO" id="GO:0008270">
    <property type="term" value="F:zinc ion binding"/>
    <property type="evidence" value="ECO:0007669"/>
    <property type="project" value="UniProtKB-KW"/>
</dbReference>
<evidence type="ECO:0000259" key="5">
    <source>
        <dbReference type="PROSITE" id="PS50119"/>
    </source>
</evidence>
<dbReference type="SUPFAM" id="SSF57845">
    <property type="entry name" value="B-box zinc-binding domain"/>
    <property type="match status" value="1"/>
</dbReference>
<protein>
    <recommendedName>
        <fullName evidence="5">B box-type domain-containing protein</fullName>
    </recommendedName>
</protein>
<feature type="domain" description="B box-type" evidence="5">
    <location>
        <begin position="128"/>
        <end position="170"/>
    </location>
</feature>
<evidence type="ECO:0000256" key="4">
    <source>
        <dbReference type="PROSITE-ProRule" id="PRU00024"/>
    </source>
</evidence>
<keyword evidence="7" id="KW-1185">Reference proteome</keyword>
<dbReference type="Gene3D" id="3.30.160.60">
    <property type="entry name" value="Classic Zinc Finger"/>
    <property type="match status" value="1"/>
</dbReference>
<keyword evidence="2 4" id="KW-0863">Zinc-finger</keyword>
<evidence type="ECO:0000256" key="2">
    <source>
        <dbReference type="ARBA" id="ARBA00022771"/>
    </source>
</evidence>
<dbReference type="AlphaFoldDB" id="A0AAN8WYX5"/>
<dbReference type="InterPro" id="IPR000315">
    <property type="entry name" value="Znf_B-box"/>
</dbReference>
<dbReference type="PROSITE" id="PS00518">
    <property type="entry name" value="ZF_RING_1"/>
    <property type="match status" value="1"/>
</dbReference>
<name>A0AAN8WYX5_HALRR</name>
<accession>A0AAN8WYX5</accession>
<evidence type="ECO:0000313" key="6">
    <source>
        <dbReference type="EMBL" id="KAK7069004.1"/>
    </source>
</evidence>
<evidence type="ECO:0000256" key="1">
    <source>
        <dbReference type="ARBA" id="ARBA00022723"/>
    </source>
</evidence>
<dbReference type="EMBL" id="JAXCGZ010017054">
    <property type="protein sequence ID" value="KAK7069004.1"/>
    <property type="molecule type" value="Genomic_DNA"/>
</dbReference>
<comment type="caution">
    <text evidence="6">The sequence shown here is derived from an EMBL/GenBank/DDBJ whole genome shotgun (WGS) entry which is preliminary data.</text>
</comment>
<keyword evidence="1" id="KW-0479">Metal-binding</keyword>
<gene>
    <name evidence="6" type="ORF">SK128_023717</name>
</gene>
<reference evidence="6 7" key="1">
    <citation type="submission" date="2023-11" db="EMBL/GenBank/DDBJ databases">
        <title>Halocaridina rubra genome assembly.</title>
        <authorList>
            <person name="Smith C."/>
        </authorList>
    </citation>
    <scope>NUCLEOTIDE SEQUENCE [LARGE SCALE GENOMIC DNA]</scope>
    <source>
        <strain evidence="6">EP-1</strain>
        <tissue evidence="6">Whole</tissue>
    </source>
</reference>